<name>A0ABW2UZ86_9BACL</name>
<reference evidence="7" key="1">
    <citation type="journal article" date="2019" name="Int. J. Syst. Evol. Microbiol.">
        <title>The Global Catalogue of Microorganisms (GCM) 10K type strain sequencing project: providing services to taxonomists for standard genome sequencing and annotation.</title>
        <authorList>
            <consortium name="The Broad Institute Genomics Platform"/>
            <consortium name="The Broad Institute Genome Sequencing Center for Infectious Disease"/>
            <person name="Wu L."/>
            <person name="Ma J."/>
        </authorList>
    </citation>
    <scope>NUCLEOTIDE SEQUENCE [LARGE SCALE GENOMIC DNA]</scope>
    <source>
        <strain evidence="7">JCM 18657</strain>
    </source>
</reference>
<accession>A0ABW2UZ86</accession>
<dbReference type="RefSeq" id="WP_138787621.1">
    <property type="nucleotide sequence ID" value="NZ_JBHTGQ010000002.1"/>
</dbReference>
<feature type="region of interest" description="Disordered" evidence="3">
    <location>
        <begin position="159"/>
        <end position="321"/>
    </location>
</feature>
<dbReference type="InterPro" id="IPR041916">
    <property type="entry name" value="Anti_sigma_zinc_sf"/>
</dbReference>
<organism evidence="6 7">
    <name type="scientific">Paenibacillus thermoaerophilus</name>
    <dbReference type="NCBI Taxonomy" id="1215385"/>
    <lineage>
        <taxon>Bacteria</taxon>
        <taxon>Bacillati</taxon>
        <taxon>Bacillota</taxon>
        <taxon>Bacilli</taxon>
        <taxon>Bacillales</taxon>
        <taxon>Paenibacillaceae</taxon>
        <taxon>Paenibacillus</taxon>
    </lineage>
</organism>
<evidence type="ECO:0000256" key="2">
    <source>
        <dbReference type="ARBA" id="ARBA00024438"/>
    </source>
</evidence>
<feature type="compositionally biased region" description="Basic and acidic residues" evidence="3">
    <location>
        <begin position="100"/>
        <end position="114"/>
    </location>
</feature>
<feature type="compositionally biased region" description="Polar residues" evidence="3">
    <location>
        <begin position="191"/>
        <end position="213"/>
    </location>
</feature>
<evidence type="ECO:0000256" key="4">
    <source>
        <dbReference type="SAM" id="Phobius"/>
    </source>
</evidence>
<dbReference type="Proteomes" id="UP001596528">
    <property type="component" value="Unassembled WGS sequence"/>
</dbReference>
<dbReference type="EMBL" id="JBHTGQ010000002">
    <property type="protein sequence ID" value="MFC7748560.1"/>
    <property type="molecule type" value="Genomic_DNA"/>
</dbReference>
<feature type="region of interest" description="Disordered" evidence="3">
    <location>
        <begin position="85"/>
        <end position="114"/>
    </location>
</feature>
<feature type="compositionally biased region" description="Polar residues" evidence="3">
    <location>
        <begin position="258"/>
        <end position="270"/>
    </location>
</feature>
<comment type="similarity">
    <text evidence="1">Belongs to the zinc-associated anti-sigma factor (ZAS) superfamily. Anti-sigma-W factor family.</text>
</comment>
<feature type="transmembrane region" description="Helical" evidence="4">
    <location>
        <begin position="121"/>
        <end position="142"/>
    </location>
</feature>
<keyword evidence="4" id="KW-0472">Membrane</keyword>
<dbReference type="Pfam" id="PF13490">
    <property type="entry name" value="zf-HC2"/>
    <property type="match status" value="1"/>
</dbReference>
<proteinExistence type="inferred from homology"/>
<evidence type="ECO:0000313" key="6">
    <source>
        <dbReference type="EMBL" id="MFC7748560.1"/>
    </source>
</evidence>
<evidence type="ECO:0000256" key="1">
    <source>
        <dbReference type="ARBA" id="ARBA00024353"/>
    </source>
</evidence>
<feature type="compositionally biased region" description="Basic and acidic residues" evidence="3">
    <location>
        <begin position="284"/>
        <end position="295"/>
    </location>
</feature>
<evidence type="ECO:0000313" key="7">
    <source>
        <dbReference type="Proteomes" id="UP001596528"/>
    </source>
</evidence>
<keyword evidence="4" id="KW-0812">Transmembrane</keyword>
<feature type="domain" description="Putative zinc-finger" evidence="5">
    <location>
        <begin position="3"/>
        <end position="37"/>
    </location>
</feature>
<dbReference type="InterPro" id="IPR027383">
    <property type="entry name" value="Znf_put"/>
</dbReference>
<keyword evidence="4" id="KW-1133">Transmembrane helix</keyword>
<dbReference type="Gene3D" id="1.10.10.1320">
    <property type="entry name" value="Anti-sigma factor, zinc-finger domain"/>
    <property type="match status" value="1"/>
</dbReference>
<protein>
    <recommendedName>
        <fullName evidence="2">Anti-sigma-W factor RsiW</fullName>
    </recommendedName>
</protein>
<evidence type="ECO:0000256" key="3">
    <source>
        <dbReference type="SAM" id="MobiDB-lite"/>
    </source>
</evidence>
<comment type="caution">
    <text evidence="6">The sequence shown here is derived from an EMBL/GenBank/DDBJ whole genome shotgun (WGS) entry which is preliminary data.</text>
</comment>
<gene>
    <name evidence="6" type="ORF">ACFQWB_01195</name>
</gene>
<evidence type="ECO:0000259" key="5">
    <source>
        <dbReference type="Pfam" id="PF13490"/>
    </source>
</evidence>
<keyword evidence="7" id="KW-1185">Reference proteome</keyword>
<sequence length="417" mass="43859">MNCGDATDLMQRFVDGDLNEAEERLLMEHLDECSGCQALFARLIRLDGELRELPKVAPPFSLVDAILPQLSATEISDRERLLLFEEPDGPAEPAAEADQAGERPRGRSSSRADRSRGRRSFGWAYGLAGVVAATVAFAVVTLSGGDSFDDRAKQAADLVPNPAESAETRSEGAAASGGSKEMSGDNAAASALSTSDQYGQTSGTENRSGSPDSSPKLPGAGGDMKNKLEIGGSPEAASGPTPFRVSERTPARTPAPSDAQNGQPQATPAPTSDPAGPDAPARTPAEDKDLAKQDQDGGAEQGFQPALDGQGKTVMDAPVPNGGQTMGIASILPAWAEEGLVSPDGSRVALLAEGRMTVRNLRTGDILYRSQLSWKAEAVVTPVQWVDDNRFQYEAAVDGKRFRYEVDLSSGTEKTVN</sequence>